<proteinExistence type="predicted"/>
<dbReference type="Proteomes" id="UP000035682">
    <property type="component" value="Unplaced"/>
</dbReference>
<reference evidence="3" key="2">
    <citation type="submission" date="2020-12" db="UniProtKB">
        <authorList>
            <consortium name="WormBaseParasite"/>
        </authorList>
    </citation>
    <scope>IDENTIFICATION</scope>
</reference>
<evidence type="ECO:0000313" key="4">
    <source>
        <dbReference type="WormBase" id="SRAE_2000452900"/>
    </source>
</evidence>
<protein>
    <submittedName>
        <fullName evidence="1 3">Uncharacterized protein</fullName>
    </submittedName>
</protein>
<evidence type="ECO:0000313" key="1">
    <source>
        <dbReference type="EMBL" id="CEF69883.1"/>
    </source>
</evidence>
<evidence type="ECO:0000313" key="3">
    <source>
        <dbReference type="WBParaSite" id="SRAE_2000452900.1"/>
    </source>
</evidence>
<dbReference type="AlphaFoldDB" id="A0A090LJJ5"/>
<dbReference type="RefSeq" id="XP_024509082.1">
    <property type="nucleotide sequence ID" value="XM_024643410.1"/>
</dbReference>
<keyword evidence="2" id="KW-1185">Reference proteome</keyword>
<dbReference type="WormBase" id="SRAE_2000452900">
    <property type="protein sequence ID" value="SRP03758"/>
    <property type="gene ID" value="WBGene00264761"/>
</dbReference>
<evidence type="ECO:0000313" key="2">
    <source>
        <dbReference type="Proteomes" id="UP000035682"/>
    </source>
</evidence>
<reference evidence="1 2" key="1">
    <citation type="submission" date="2014-09" db="EMBL/GenBank/DDBJ databases">
        <authorList>
            <person name="Martin A.A."/>
        </authorList>
    </citation>
    <scope>NUCLEOTIDE SEQUENCE</scope>
    <source>
        <strain evidence="2">ED321</strain>
        <strain evidence="1">ED321 Heterogonic</strain>
    </source>
</reference>
<accession>A0A090LJJ5</accession>
<dbReference type="WBParaSite" id="SRAE_2000452900.1">
    <property type="protein sequence ID" value="SRAE_2000452900.1"/>
    <property type="gene ID" value="WBGene00264761"/>
</dbReference>
<dbReference type="EMBL" id="LN609529">
    <property type="protein sequence ID" value="CEF69883.1"/>
    <property type="molecule type" value="Genomic_DNA"/>
</dbReference>
<organism evidence="1">
    <name type="scientific">Strongyloides ratti</name>
    <name type="common">Parasitic roundworm</name>
    <dbReference type="NCBI Taxonomy" id="34506"/>
    <lineage>
        <taxon>Eukaryota</taxon>
        <taxon>Metazoa</taxon>
        <taxon>Ecdysozoa</taxon>
        <taxon>Nematoda</taxon>
        <taxon>Chromadorea</taxon>
        <taxon>Rhabditida</taxon>
        <taxon>Tylenchina</taxon>
        <taxon>Panagrolaimomorpha</taxon>
        <taxon>Strongyloidoidea</taxon>
        <taxon>Strongyloididae</taxon>
        <taxon>Strongyloides</taxon>
    </lineage>
</organism>
<dbReference type="CTD" id="36382254"/>
<dbReference type="GeneID" id="36382254"/>
<name>A0A090LJJ5_STRRB</name>
<gene>
    <name evidence="1 3 4" type="ORF">SRAE_2000452900</name>
</gene>
<sequence length="112" mass="13039">MSIILFANCYSVEGENIGEQEKHDLDITKRANEILEKINLKILKKDHIIDEEPEEFMEKSMHSNGLNYDTNLFQGDVILTKEQAEKMINYAMKKAEEKHVDTSNIDTELEKH</sequence>